<evidence type="ECO:0008006" key="4">
    <source>
        <dbReference type="Google" id="ProtNLM"/>
    </source>
</evidence>
<reference evidence="2 3" key="1">
    <citation type="submission" date="2017-09" db="EMBL/GenBank/DDBJ databases">
        <authorList>
            <consortium name="International Durum Wheat Genome Sequencing Consortium (IDWGSC)"/>
            <person name="Milanesi L."/>
        </authorList>
    </citation>
    <scope>NUCLEOTIDE SEQUENCE [LARGE SCALE GENOMIC DNA]</scope>
    <source>
        <strain evidence="3">cv. Svevo</strain>
    </source>
</reference>
<dbReference type="PANTHER" id="PTHR31264">
    <property type="entry name" value="OS07G0554500 PROTEIN-RELATED"/>
    <property type="match status" value="1"/>
</dbReference>
<proteinExistence type="predicted"/>
<dbReference type="PANTHER" id="PTHR31264:SF23">
    <property type="entry name" value="F-BOX DOMAIN-CONTAINING PROTEIN"/>
    <property type="match status" value="1"/>
</dbReference>
<evidence type="ECO:0000313" key="2">
    <source>
        <dbReference type="EMBL" id="VAI53309.1"/>
    </source>
</evidence>
<organism evidence="2 3">
    <name type="scientific">Triticum turgidum subsp. durum</name>
    <name type="common">Durum wheat</name>
    <name type="synonym">Triticum durum</name>
    <dbReference type="NCBI Taxonomy" id="4567"/>
    <lineage>
        <taxon>Eukaryota</taxon>
        <taxon>Viridiplantae</taxon>
        <taxon>Streptophyta</taxon>
        <taxon>Embryophyta</taxon>
        <taxon>Tracheophyta</taxon>
        <taxon>Spermatophyta</taxon>
        <taxon>Magnoliopsida</taxon>
        <taxon>Liliopsida</taxon>
        <taxon>Poales</taxon>
        <taxon>Poaceae</taxon>
        <taxon>BOP clade</taxon>
        <taxon>Pooideae</taxon>
        <taxon>Triticodae</taxon>
        <taxon>Triticeae</taxon>
        <taxon>Triticinae</taxon>
        <taxon>Triticum</taxon>
    </lineage>
</organism>
<dbReference type="Gramene" id="TRITD6Bv1G011230.1">
    <property type="protein sequence ID" value="TRITD6Bv1G011230.1"/>
    <property type="gene ID" value="TRITD6Bv1G011230"/>
</dbReference>
<keyword evidence="3" id="KW-1185">Reference proteome</keyword>
<dbReference type="Proteomes" id="UP000324705">
    <property type="component" value="Chromosome 6B"/>
</dbReference>
<protein>
    <recommendedName>
        <fullName evidence="4">F-box protein</fullName>
    </recommendedName>
</protein>
<feature type="region of interest" description="Disordered" evidence="1">
    <location>
        <begin position="1"/>
        <end position="20"/>
    </location>
</feature>
<sequence length="260" mass="29065">MRIRPHFSETFLAPQGDGNEASTAEETSFRVIWMVQCEARVVGFVFSSSTRQWRAIPSQSWANLLAGFVSSTGLALFYGRQCTCDYFYWLPNCQYDLKMLVLDTLRMEFSVDEPPTEAKNALFLGITMMETGEGRPRMLAGTYDMTCGNHTLWRKNGGSTSQWQKEKMVSLSPGPRDVLRCSIGNYLVLDHFGSSSLEKGLYTVDIETLQLKRVCASVLGSTYCNYPPSLSVPKVSSGKLSFASYLLLALHYFHTASSDS</sequence>
<dbReference type="EMBL" id="LT934122">
    <property type="protein sequence ID" value="VAI53309.1"/>
    <property type="molecule type" value="Genomic_DNA"/>
</dbReference>
<dbReference type="AlphaFoldDB" id="A0A9R0YF44"/>
<name>A0A9R0YF44_TRITD</name>
<evidence type="ECO:0000313" key="3">
    <source>
        <dbReference type="Proteomes" id="UP000324705"/>
    </source>
</evidence>
<evidence type="ECO:0000256" key="1">
    <source>
        <dbReference type="SAM" id="MobiDB-lite"/>
    </source>
</evidence>
<accession>A0A9R0YF44</accession>
<gene>
    <name evidence="2" type="ORF">TRITD_6Bv1G011230</name>
</gene>